<dbReference type="InterPro" id="IPR016186">
    <property type="entry name" value="C-type_lectin-like/link_sf"/>
</dbReference>
<dbReference type="AlphaFoldDB" id="A0A3P8XVY7"/>
<proteinExistence type="predicted"/>
<evidence type="ECO:0000313" key="2">
    <source>
        <dbReference type="Proteomes" id="UP000265140"/>
    </source>
</evidence>
<name>A0A3P8XVY7_ESOLU</name>
<accession>A0A3P8XVY7</accession>
<reference evidence="2" key="1">
    <citation type="journal article" date="2014" name="PLoS ONE">
        <title>The genome and linkage map of the northern pike (Esox lucius): conserved synteny revealed between the salmonid sister group and the Neoteleostei.</title>
        <authorList>
            <person name="Rondeau E.B."/>
            <person name="Minkley D.R."/>
            <person name="Leong J.S."/>
            <person name="Messmer A.M."/>
            <person name="Jantzen J.R."/>
            <person name="von Schalburg K.R."/>
            <person name="Lemon C."/>
            <person name="Bird N.H."/>
            <person name="Koop B.F."/>
        </authorList>
    </citation>
    <scope>NUCLEOTIDE SEQUENCE</scope>
</reference>
<reference evidence="1" key="3">
    <citation type="submission" date="2025-08" db="UniProtKB">
        <authorList>
            <consortium name="Ensembl"/>
        </authorList>
    </citation>
    <scope>IDENTIFICATION</scope>
</reference>
<dbReference type="InterPro" id="IPR050828">
    <property type="entry name" value="C-type_lectin/matrix_domain"/>
</dbReference>
<reference evidence="1" key="4">
    <citation type="submission" date="2025-09" db="UniProtKB">
        <authorList>
            <consortium name="Ensembl"/>
        </authorList>
    </citation>
    <scope>IDENTIFICATION</scope>
</reference>
<dbReference type="GeneTree" id="ENSGT01120000277012"/>
<dbReference type="InterPro" id="IPR016187">
    <property type="entry name" value="CTDL_fold"/>
</dbReference>
<reference evidence="1" key="2">
    <citation type="submission" date="2020-02" db="EMBL/GenBank/DDBJ databases">
        <title>Esox lucius (northern pike) genome, fEsoLuc1, primary haplotype.</title>
        <authorList>
            <person name="Myers G."/>
            <person name="Karagic N."/>
            <person name="Meyer A."/>
            <person name="Pippel M."/>
            <person name="Reichard M."/>
            <person name="Winkler S."/>
            <person name="Tracey A."/>
            <person name="Sims Y."/>
            <person name="Howe K."/>
            <person name="Rhie A."/>
            <person name="Formenti G."/>
            <person name="Durbin R."/>
            <person name="Fedrigo O."/>
            <person name="Jarvis E.D."/>
        </authorList>
    </citation>
    <scope>NUCLEOTIDE SEQUENCE [LARGE SCALE GENOMIC DNA]</scope>
</reference>
<dbReference type="SUPFAM" id="SSF56436">
    <property type="entry name" value="C-type lectin-like"/>
    <property type="match status" value="1"/>
</dbReference>
<dbReference type="PANTHER" id="PTHR45710">
    <property type="entry name" value="C-TYPE LECTIN DOMAIN-CONTAINING PROTEIN 180"/>
    <property type="match status" value="1"/>
</dbReference>
<dbReference type="InParanoid" id="A0A3P8XVY7"/>
<evidence type="ECO:0000313" key="1">
    <source>
        <dbReference type="Ensembl" id="ENSELUP00000008633.3"/>
    </source>
</evidence>
<keyword evidence="2" id="KW-1185">Reference proteome</keyword>
<dbReference type="Ensembl" id="ENSELUT00000005244.3">
    <property type="protein sequence ID" value="ENSELUP00000008633.3"/>
    <property type="gene ID" value="ENSELUG00000009271.3"/>
</dbReference>
<dbReference type="Proteomes" id="UP000265140">
    <property type="component" value="Chromosome 25"/>
</dbReference>
<organism evidence="1 2">
    <name type="scientific">Esox lucius</name>
    <name type="common">Northern pike</name>
    <dbReference type="NCBI Taxonomy" id="8010"/>
    <lineage>
        <taxon>Eukaryota</taxon>
        <taxon>Metazoa</taxon>
        <taxon>Chordata</taxon>
        <taxon>Craniata</taxon>
        <taxon>Vertebrata</taxon>
        <taxon>Euteleostomi</taxon>
        <taxon>Actinopterygii</taxon>
        <taxon>Neopterygii</taxon>
        <taxon>Teleostei</taxon>
        <taxon>Protacanthopterygii</taxon>
        <taxon>Esociformes</taxon>
        <taxon>Esocidae</taxon>
        <taxon>Esox</taxon>
    </lineage>
</organism>
<dbReference type="Bgee" id="ENSELUG00000009271">
    <property type="expression patterns" value="Expressed in stomach and 12 other cell types or tissues"/>
</dbReference>
<sequence>MFLSFIPCITSPYMLPSHNPDSEGWRYFNNSFYYLSDDAYSWHQSRQFCLDRGAHLVIVNSREEQVKAVSNYKSMITL</sequence>
<dbReference type="Gene3D" id="3.10.100.10">
    <property type="entry name" value="Mannose-Binding Protein A, subunit A"/>
    <property type="match status" value="1"/>
</dbReference>
<protein>
    <recommendedName>
        <fullName evidence="3">C-type lectin domain-containing protein</fullName>
    </recommendedName>
</protein>
<evidence type="ECO:0008006" key="3">
    <source>
        <dbReference type="Google" id="ProtNLM"/>
    </source>
</evidence>
<dbReference type="PANTHER" id="PTHR45710:SF31">
    <property type="entry name" value="EARLY ACTIVATION ANTIGEN CD69"/>
    <property type="match status" value="1"/>
</dbReference>